<dbReference type="InterPro" id="IPR000525">
    <property type="entry name" value="Initiator_Rep_WH1"/>
</dbReference>
<comment type="caution">
    <text evidence="3">The sequence shown here is derived from an EMBL/GenBank/DDBJ whole genome shotgun (WGS) entry which is preliminary data.</text>
</comment>
<sequence length="176" mass="20100">YSLYINQWRGLAVASNLVVCKSNALVEAAYRLSVQEQRIVLACIAQVRRDEPVTDEVMYSVSAEDVATMAGVSIESSYTQLKEAALRLKRREVRFAYQPNGGKKQSRTRITGWVQTVDYIDGEGRVELRFSKDMLPYLTELSREFTKYALADVVRMDSSHAIRLYELLMQWDSTGE</sequence>
<evidence type="ECO:0000313" key="4">
    <source>
        <dbReference type="Proteomes" id="UP000470186"/>
    </source>
</evidence>
<accession>A0A7X1YEK5</accession>
<feature type="domain" description="Initiator Rep protein WH1" evidence="2">
    <location>
        <begin position="19"/>
        <end position="169"/>
    </location>
</feature>
<dbReference type="GO" id="GO:0006270">
    <property type="term" value="P:DNA replication initiation"/>
    <property type="evidence" value="ECO:0007669"/>
    <property type="project" value="InterPro"/>
</dbReference>
<gene>
    <name evidence="3" type="ORF">GHO30_30345</name>
</gene>
<keyword evidence="4" id="KW-1185">Reference proteome</keyword>
<reference evidence="3 4" key="1">
    <citation type="submission" date="2019-10" db="EMBL/GenBank/DDBJ databases">
        <title>Evaluation of single-gene subtyping targets for Pseudomonas.</title>
        <authorList>
            <person name="Reichler S.J."/>
            <person name="Orsi R.H."/>
            <person name="Wiedmann M."/>
            <person name="Martin N.H."/>
            <person name="Murphy S.I."/>
        </authorList>
    </citation>
    <scope>NUCLEOTIDE SEQUENCE [LARGE SCALE GENOMIC DNA]</scope>
    <source>
        <strain evidence="3 4">FSL R10-2107</strain>
    </source>
</reference>
<evidence type="ECO:0000256" key="1">
    <source>
        <dbReference type="ARBA" id="ARBA00038283"/>
    </source>
</evidence>
<dbReference type="InterPro" id="IPR036388">
    <property type="entry name" value="WH-like_DNA-bd_sf"/>
</dbReference>
<evidence type="ECO:0000259" key="2">
    <source>
        <dbReference type="Pfam" id="PF01051"/>
    </source>
</evidence>
<protein>
    <submittedName>
        <fullName evidence="3">RepB family plasmid replication initiator protein</fullName>
    </submittedName>
</protein>
<organism evidence="3 4">
    <name type="scientific">Pseudomonas helleri</name>
    <dbReference type="NCBI Taxonomy" id="1608996"/>
    <lineage>
        <taxon>Bacteria</taxon>
        <taxon>Pseudomonadati</taxon>
        <taxon>Pseudomonadota</taxon>
        <taxon>Gammaproteobacteria</taxon>
        <taxon>Pseudomonadales</taxon>
        <taxon>Pseudomonadaceae</taxon>
        <taxon>Pseudomonas</taxon>
    </lineage>
</organism>
<dbReference type="Gene3D" id="1.10.10.10">
    <property type="entry name" value="Winged helix-like DNA-binding domain superfamily/Winged helix DNA-binding domain"/>
    <property type="match status" value="1"/>
</dbReference>
<dbReference type="Pfam" id="PF01051">
    <property type="entry name" value="Rep3_N"/>
    <property type="match status" value="1"/>
</dbReference>
<dbReference type="RefSeq" id="WP_153364326.1">
    <property type="nucleotide sequence ID" value="NZ_WIVX01000474.1"/>
</dbReference>
<dbReference type="Proteomes" id="UP000470186">
    <property type="component" value="Unassembled WGS sequence"/>
</dbReference>
<dbReference type="AlphaFoldDB" id="A0A7X1YEK5"/>
<comment type="similarity">
    <text evidence="1">Belongs to the initiator RepB protein family.</text>
</comment>
<dbReference type="GO" id="GO:0003887">
    <property type="term" value="F:DNA-directed DNA polymerase activity"/>
    <property type="evidence" value="ECO:0007669"/>
    <property type="project" value="InterPro"/>
</dbReference>
<proteinExistence type="inferred from homology"/>
<dbReference type="InterPro" id="IPR036390">
    <property type="entry name" value="WH_DNA-bd_sf"/>
</dbReference>
<name>A0A7X1YEK5_9PSED</name>
<dbReference type="SUPFAM" id="SSF46785">
    <property type="entry name" value="Winged helix' DNA-binding domain"/>
    <property type="match status" value="2"/>
</dbReference>
<feature type="non-terminal residue" evidence="3">
    <location>
        <position position="1"/>
    </location>
</feature>
<dbReference type="EMBL" id="WIVX01000474">
    <property type="protein sequence ID" value="MQU35588.1"/>
    <property type="molecule type" value="Genomic_DNA"/>
</dbReference>
<evidence type="ECO:0000313" key="3">
    <source>
        <dbReference type="EMBL" id="MQU35588.1"/>
    </source>
</evidence>